<dbReference type="InterPro" id="IPR049599">
    <property type="entry name" value="TraX-like"/>
</dbReference>
<protein>
    <submittedName>
        <fullName evidence="1">Conjugal transfer protein</fullName>
    </submittedName>
</protein>
<name>A0A0Q0G885_PSEA0</name>
<sequence length="187" mass="20712">MNNEKKSKAKSPLRHAGQVSLAILNPLSDLAVIYRRGIKPSWEKLKLLAGLITKTPESPENDSVGTSWAVAVARSGRPIEKLLATFKRIRAAWWGLLAISGSLSLLLLVMLLMANFSLPLSTFLRASAMLLVLGAVASLGFVKALIATYRLWQLQEQRVSVAERGTFKDFLAETRWCRLVLTMGHFH</sequence>
<dbReference type="RefSeq" id="WP_004661674.1">
    <property type="nucleotide sequence ID" value="NZ_LIHQ01000230.1"/>
</dbReference>
<dbReference type="EMBL" id="LJRQ01000311">
    <property type="protein sequence ID" value="KPZ09402.1"/>
    <property type="molecule type" value="Genomic_DNA"/>
</dbReference>
<evidence type="ECO:0000313" key="1">
    <source>
        <dbReference type="EMBL" id="KPZ09402.1"/>
    </source>
</evidence>
<reference evidence="1 2" key="1">
    <citation type="submission" date="2015-09" db="EMBL/GenBank/DDBJ databases">
        <title>Genome announcement of multiple Pseudomonas syringae strains.</title>
        <authorList>
            <person name="Thakur S."/>
            <person name="Wang P.W."/>
            <person name="Gong Y."/>
            <person name="Weir B.S."/>
            <person name="Guttman D.S."/>
        </authorList>
    </citation>
    <scope>NUCLEOTIDE SEQUENCE [LARGE SCALE GENOMIC DNA]</scope>
    <source>
        <strain evidence="1 2">ICMP3962</strain>
    </source>
</reference>
<comment type="caution">
    <text evidence="1">The sequence shown here is derived from an EMBL/GenBank/DDBJ whole genome shotgun (WGS) entry which is preliminary data.</text>
</comment>
<evidence type="ECO:0000313" key="2">
    <source>
        <dbReference type="Proteomes" id="UP000050266"/>
    </source>
</evidence>
<gene>
    <name evidence="1" type="ORF">ALO41_200017</name>
</gene>
<proteinExistence type="predicted"/>
<dbReference type="PATRIC" id="fig|251720.4.peg.2655"/>
<dbReference type="Proteomes" id="UP000050266">
    <property type="component" value="Unassembled WGS sequence"/>
</dbReference>
<organism evidence="1 2">
    <name type="scientific">Pseudomonas amygdali pv. ulmi</name>
    <dbReference type="NCBI Taxonomy" id="251720"/>
    <lineage>
        <taxon>Bacteria</taxon>
        <taxon>Pseudomonadati</taxon>
        <taxon>Pseudomonadota</taxon>
        <taxon>Gammaproteobacteria</taxon>
        <taxon>Pseudomonadales</taxon>
        <taxon>Pseudomonadaceae</taxon>
        <taxon>Pseudomonas</taxon>
        <taxon>Pseudomonas amygdali</taxon>
    </lineage>
</organism>
<dbReference type="NCBIfam" id="NF033887">
    <property type="entry name" value="conj_TraX"/>
    <property type="match status" value="1"/>
</dbReference>
<dbReference type="OrthoDB" id="6638409at2"/>
<dbReference type="AlphaFoldDB" id="A0A0Q0G885"/>
<accession>A0A0Q0G885</accession>